<evidence type="ECO:0000256" key="8">
    <source>
        <dbReference type="ARBA" id="ARBA00022842"/>
    </source>
</evidence>
<organism evidence="15">
    <name type="scientific">freshwater metagenome</name>
    <dbReference type="NCBI Taxonomy" id="449393"/>
    <lineage>
        <taxon>unclassified sequences</taxon>
        <taxon>metagenomes</taxon>
        <taxon>ecological metagenomes</taxon>
    </lineage>
</organism>
<dbReference type="CDD" id="cd01746">
    <property type="entry name" value="GATase1_CTP_Synthase"/>
    <property type="match status" value="1"/>
</dbReference>
<dbReference type="InterPro" id="IPR004468">
    <property type="entry name" value="CTP_synthase"/>
</dbReference>
<gene>
    <name evidence="15" type="ORF">UFOPK3164_01501</name>
    <name evidence="16" type="ORF">UFOPK3427_01903</name>
    <name evidence="17" type="ORF">UFOPK4112_01181</name>
</gene>
<dbReference type="GO" id="GO:0005829">
    <property type="term" value="C:cytosol"/>
    <property type="evidence" value="ECO:0007669"/>
    <property type="project" value="TreeGrafter"/>
</dbReference>
<keyword evidence="7" id="KW-0067">ATP-binding</keyword>
<evidence type="ECO:0000256" key="2">
    <source>
        <dbReference type="ARBA" id="ARBA00007533"/>
    </source>
</evidence>
<dbReference type="GO" id="GO:0003883">
    <property type="term" value="F:CTP synthase activity"/>
    <property type="evidence" value="ECO:0007669"/>
    <property type="project" value="UniProtKB-EC"/>
</dbReference>
<dbReference type="GO" id="GO:0044210">
    <property type="term" value="P:'de novo' CTP biosynthetic process"/>
    <property type="evidence" value="ECO:0007669"/>
    <property type="project" value="UniProtKB-UniPathway"/>
</dbReference>
<dbReference type="PROSITE" id="PS51273">
    <property type="entry name" value="GATASE_TYPE_1"/>
    <property type="match status" value="1"/>
</dbReference>
<reference evidence="15" key="1">
    <citation type="submission" date="2020-05" db="EMBL/GenBank/DDBJ databases">
        <authorList>
            <person name="Chiriac C."/>
            <person name="Salcher M."/>
            <person name="Ghai R."/>
            <person name="Kavagutti S V."/>
        </authorList>
    </citation>
    <scope>NUCLEOTIDE SEQUENCE</scope>
</reference>
<dbReference type="GO" id="GO:0005524">
    <property type="term" value="F:ATP binding"/>
    <property type="evidence" value="ECO:0007669"/>
    <property type="project" value="UniProtKB-KW"/>
</dbReference>
<dbReference type="EMBL" id="CAFBLT010000004">
    <property type="protein sequence ID" value="CAB4884493.1"/>
    <property type="molecule type" value="Genomic_DNA"/>
</dbReference>
<dbReference type="InterPro" id="IPR017456">
    <property type="entry name" value="CTP_synthase_N"/>
</dbReference>
<dbReference type="Pfam" id="PF00117">
    <property type="entry name" value="GATase"/>
    <property type="match status" value="1"/>
</dbReference>
<feature type="domain" description="CTP synthase N-terminal" evidence="14">
    <location>
        <begin position="3"/>
        <end position="265"/>
    </location>
</feature>
<dbReference type="GO" id="GO:0097268">
    <property type="term" value="C:cytoophidium"/>
    <property type="evidence" value="ECO:0007669"/>
    <property type="project" value="UniProtKB-ARBA"/>
</dbReference>
<dbReference type="FunFam" id="3.40.50.880:FF:000002">
    <property type="entry name" value="CTP synthase"/>
    <property type="match status" value="1"/>
</dbReference>
<name>A0A6J7AL07_9ZZZZ</name>
<dbReference type="GO" id="GO:0046872">
    <property type="term" value="F:metal ion binding"/>
    <property type="evidence" value="ECO:0007669"/>
    <property type="project" value="UniProtKB-KW"/>
</dbReference>
<evidence type="ECO:0000259" key="13">
    <source>
        <dbReference type="Pfam" id="PF00117"/>
    </source>
</evidence>
<keyword evidence="8" id="KW-0460">Magnesium</keyword>
<evidence type="ECO:0000313" key="17">
    <source>
        <dbReference type="EMBL" id="CAB5025484.1"/>
    </source>
</evidence>
<dbReference type="CDD" id="cd03113">
    <property type="entry name" value="CTPS_N"/>
    <property type="match status" value="1"/>
</dbReference>
<dbReference type="EMBL" id="CAFABE010000097">
    <property type="protein sequence ID" value="CAB4833621.1"/>
    <property type="molecule type" value="Genomic_DNA"/>
</dbReference>
<evidence type="ECO:0000256" key="3">
    <source>
        <dbReference type="ARBA" id="ARBA00012291"/>
    </source>
</evidence>
<evidence type="ECO:0000256" key="9">
    <source>
        <dbReference type="ARBA" id="ARBA00022962"/>
    </source>
</evidence>
<dbReference type="InterPro" id="IPR029062">
    <property type="entry name" value="Class_I_gatase-like"/>
</dbReference>
<evidence type="ECO:0000256" key="12">
    <source>
        <dbReference type="ARBA" id="ARBA00070745"/>
    </source>
</evidence>
<evidence type="ECO:0000256" key="4">
    <source>
        <dbReference type="ARBA" id="ARBA00022598"/>
    </source>
</evidence>
<evidence type="ECO:0000313" key="15">
    <source>
        <dbReference type="EMBL" id="CAB4833621.1"/>
    </source>
</evidence>
<dbReference type="EC" id="6.3.4.2" evidence="3"/>
<dbReference type="EMBL" id="CAFBPM010000011">
    <property type="protein sequence ID" value="CAB5025484.1"/>
    <property type="molecule type" value="Genomic_DNA"/>
</dbReference>
<dbReference type="InterPro" id="IPR017926">
    <property type="entry name" value="GATASE"/>
</dbReference>
<dbReference type="SUPFAM" id="SSF52540">
    <property type="entry name" value="P-loop containing nucleoside triphosphate hydrolases"/>
    <property type="match status" value="1"/>
</dbReference>
<evidence type="ECO:0000256" key="10">
    <source>
        <dbReference type="ARBA" id="ARBA00022975"/>
    </source>
</evidence>
<dbReference type="GO" id="GO:0019856">
    <property type="term" value="P:pyrimidine nucleobase biosynthetic process"/>
    <property type="evidence" value="ECO:0007669"/>
    <property type="project" value="TreeGrafter"/>
</dbReference>
<evidence type="ECO:0000256" key="1">
    <source>
        <dbReference type="ARBA" id="ARBA00005171"/>
    </source>
</evidence>
<keyword evidence="6" id="KW-0547">Nucleotide-binding</keyword>
<comment type="catalytic activity">
    <reaction evidence="11">
        <text>UTP + L-glutamine + ATP + H2O = CTP + L-glutamate + ADP + phosphate + 2 H(+)</text>
        <dbReference type="Rhea" id="RHEA:26426"/>
        <dbReference type="ChEBI" id="CHEBI:15377"/>
        <dbReference type="ChEBI" id="CHEBI:15378"/>
        <dbReference type="ChEBI" id="CHEBI:29985"/>
        <dbReference type="ChEBI" id="CHEBI:30616"/>
        <dbReference type="ChEBI" id="CHEBI:37563"/>
        <dbReference type="ChEBI" id="CHEBI:43474"/>
        <dbReference type="ChEBI" id="CHEBI:46398"/>
        <dbReference type="ChEBI" id="CHEBI:58359"/>
        <dbReference type="ChEBI" id="CHEBI:456216"/>
        <dbReference type="EC" id="6.3.4.2"/>
    </reaction>
</comment>
<evidence type="ECO:0000259" key="14">
    <source>
        <dbReference type="Pfam" id="PF06418"/>
    </source>
</evidence>
<feature type="domain" description="Glutamine amidotransferase" evidence="13">
    <location>
        <begin position="303"/>
        <end position="526"/>
    </location>
</feature>
<sequence>MSKFIFVTGGVSSSLGKGLTASSLGRLLKQRGLRVTMCKLDPYINVDPGTMNPGEHGEVFVTDDGGETDLDLGHYERFIDESLNRNSNTTTGSIYSSVIAKERRGDYLGKTVQVIPHVTDEIKERVRRLDSEDLDIVIVEIGGTVGDIEIVPFVEAIRQFRSDVGRDNVCYVHLTLVPYLAPSGEQKTKPTQHSVTELRSRGIQPDVIVCRSDQPISDGLKRKISLLCDVPAQAVISAVDAPSIYEIPIAMYEEGLDKVVLDILRIDIDDHPIELNQWESLVDRVERLSETVRIGIIGKYVNLPDAYLSIVEALRHAGFEHQAAIEFVWVDAELVPSEYGAEFLAKLDGIVIPGGFGERGIEGMIAAAKIAREEDIPLLGICLGMQVMVVETGRSLAGLEGANSTEFDRLTSHPVIDLMADQADVSDLGGTMRLGAYPAMLSSGSVVASLYDAEVVSERHRHRYEFNSRYRSKLEEAGLVCSGSSPDGRLVEFIERPDHAYFVGTQAHPEFKSRPDRPHPLFQGLLAGAMRRKAGREPRLLDLDAVH</sequence>
<proteinExistence type="inferred from homology"/>
<dbReference type="GO" id="GO:0042802">
    <property type="term" value="F:identical protein binding"/>
    <property type="evidence" value="ECO:0007669"/>
    <property type="project" value="TreeGrafter"/>
</dbReference>
<dbReference type="Pfam" id="PF06418">
    <property type="entry name" value="CTP_synth_N"/>
    <property type="match status" value="1"/>
</dbReference>
<dbReference type="AlphaFoldDB" id="A0A6J7AL07"/>
<evidence type="ECO:0000313" key="16">
    <source>
        <dbReference type="EMBL" id="CAB4884493.1"/>
    </source>
</evidence>
<dbReference type="HAMAP" id="MF_01227">
    <property type="entry name" value="PyrG"/>
    <property type="match status" value="1"/>
</dbReference>
<protein>
    <recommendedName>
        <fullName evidence="12">CTP synthase</fullName>
        <ecNumber evidence="3">6.3.4.2</ecNumber>
    </recommendedName>
</protein>
<dbReference type="PANTHER" id="PTHR11550">
    <property type="entry name" value="CTP SYNTHASE"/>
    <property type="match status" value="1"/>
</dbReference>
<keyword evidence="10" id="KW-0665">Pyrimidine biosynthesis</keyword>
<evidence type="ECO:0000256" key="7">
    <source>
        <dbReference type="ARBA" id="ARBA00022840"/>
    </source>
</evidence>
<dbReference type="InterPro" id="IPR027417">
    <property type="entry name" value="P-loop_NTPase"/>
</dbReference>
<comment type="similarity">
    <text evidence="2">Belongs to the CTP synthase family.</text>
</comment>
<accession>A0A6J7AL07</accession>
<dbReference type="NCBIfam" id="TIGR00337">
    <property type="entry name" value="PyrG"/>
    <property type="match status" value="1"/>
</dbReference>
<evidence type="ECO:0000256" key="6">
    <source>
        <dbReference type="ARBA" id="ARBA00022741"/>
    </source>
</evidence>
<dbReference type="Gene3D" id="3.40.50.880">
    <property type="match status" value="1"/>
</dbReference>
<keyword evidence="9" id="KW-0315">Glutamine amidotransferase</keyword>
<dbReference type="SUPFAM" id="SSF52317">
    <property type="entry name" value="Class I glutamine amidotransferase-like"/>
    <property type="match status" value="1"/>
</dbReference>
<evidence type="ECO:0000256" key="5">
    <source>
        <dbReference type="ARBA" id="ARBA00022723"/>
    </source>
</evidence>
<dbReference type="InterPro" id="IPR033828">
    <property type="entry name" value="GATase1_CTP_Synthase"/>
</dbReference>
<dbReference type="Gene3D" id="3.40.50.300">
    <property type="entry name" value="P-loop containing nucleotide triphosphate hydrolases"/>
    <property type="match status" value="1"/>
</dbReference>
<comment type="pathway">
    <text evidence="1">Pyrimidine metabolism; CTP biosynthesis via de novo pathway; CTP from UDP: step 2/2.</text>
</comment>
<dbReference type="NCBIfam" id="NF003792">
    <property type="entry name" value="PRK05380.1"/>
    <property type="match status" value="1"/>
</dbReference>
<dbReference type="PANTHER" id="PTHR11550:SF0">
    <property type="entry name" value="CTP SYNTHASE-RELATED"/>
    <property type="match status" value="1"/>
</dbReference>
<keyword evidence="4" id="KW-0436">Ligase</keyword>
<dbReference type="UniPathway" id="UPA00159">
    <property type="reaction ID" value="UER00277"/>
</dbReference>
<evidence type="ECO:0000256" key="11">
    <source>
        <dbReference type="ARBA" id="ARBA00047781"/>
    </source>
</evidence>
<keyword evidence="5" id="KW-0479">Metal-binding</keyword>
<dbReference type="FunFam" id="3.40.50.300:FF:000009">
    <property type="entry name" value="CTP synthase"/>
    <property type="match status" value="1"/>
</dbReference>